<comment type="caution">
    <text evidence="1">The sequence shown here is derived from an EMBL/GenBank/DDBJ whole genome shotgun (WGS) entry which is preliminary data.</text>
</comment>
<organism evidence="1 2">
    <name type="scientific">Neisseria dumasiana</name>
    <dbReference type="NCBI Taxonomy" id="1931275"/>
    <lineage>
        <taxon>Bacteria</taxon>
        <taxon>Pseudomonadati</taxon>
        <taxon>Pseudomonadota</taxon>
        <taxon>Betaproteobacteria</taxon>
        <taxon>Neisseriales</taxon>
        <taxon>Neisseriaceae</taxon>
        <taxon>Neisseria</taxon>
    </lineage>
</organism>
<evidence type="ECO:0000313" key="2">
    <source>
        <dbReference type="Proteomes" id="UP000193346"/>
    </source>
</evidence>
<dbReference type="GO" id="GO:0016301">
    <property type="term" value="F:kinase activity"/>
    <property type="evidence" value="ECO:0007669"/>
    <property type="project" value="UniProtKB-KW"/>
</dbReference>
<proteinExistence type="predicted"/>
<gene>
    <name evidence="1" type="ORF">BV913_12370</name>
</gene>
<keyword evidence="1" id="KW-0808">Transferase</keyword>
<name>A0ABX3WJJ3_9NEIS</name>
<dbReference type="EMBL" id="MTAC01000065">
    <property type="protein sequence ID" value="OSI25109.1"/>
    <property type="molecule type" value="Genomic_DNA"/>
</dbReference>
<dbReference type="RefSeq" id="WP_085419053.1">
    <property type="nucleotide sequence ID" value="NZ_MTAC01000065.1"/>
</dbReference>
<accession>A0ABX3WJJ3</accession>
<protein>
    <submittedName>
        <fullName evidence="1">Phosphoglycerate kinase</fullName>
    </submittedName>
</protein>
<reference evidence="1 2" key="1">
    <citation type="submission" date="2017-01" db="EMBL/GenBank/DDBJ databases">
        <authorList>
            <person name="Wolfgang W.J."/>
            <person name="Cole J."/>
            <person name="Wroblewski D."/>
            <person name="Mcginnis J."/>
            <person name="Musser K.A."/>
        </authorList>
    </citation>
    <scope>NUCLEOTIDE SEQUENCE [LARGE SCALE GENOMIC DNA]</scope>
    <source>
        <strain evidence="1 2">93087</strain>
    </source>
</reference>
<sequence length="91" mass="10678">KFNHLHGWMEELYREKGGQDEVFNCRTVRLELADLVRLEQALDNNELEYTPGFFFGGEEVYPEDIEETKKFIAAAREAIANGLAVFYDSWW</sequence>
<dbReference type="Proteomes" id="UP000193346">
    <property type="component" value="Unassembled WGS sequence"/>
</dbReference>
<keyword evidence="2" id="KW-1185">Reference proteome</keyword>
<keyword evidence="1" id="KW-0418">Kinase</keyword>
<evidence type="ECO:0000313" key="1">
    <source>
        <dbReference type="EMBL" id="OSI25109.1"/>
    </source>
</evidence>
<feature type="non-terminal residue" evidence="1">
    <location>
        <position position="1"/>
    </location>
</feature>